<feature type="compositionally biased region" description="Polar residues" evidence="4">
    <location>
        <begin position="334"/>
        <end position="357"/>
    </location>
</feature>
<dbReference type="SMART" id="SM00298">
    <property type="entry name" value="CHROMO"/>
    <property type="match status" value="1"/>
</dbReference>
<accession>A0A6G1J3L4</accession>
<dbReference type="CDD" id="cd00024">
    <property type="entry name" value="CD_CSD"/>
    <property type="match status" value="1"/>
</dbReference>
<dbReference type="PANTHER" id="PTHR22812">
    <property type="entry name" value="CHROMOBOX PROTEIN"/>
    <property type="match status" value="1"/>
</dbReference>
<feature type="compositionally biased region" description="Acidic residues" evidence="4">
    <location>
        <begin position="390"/>
        <end position="410"/>
    </location>
</feature>
<sequence>MWEWEAYKPGPEVYNNLWRLREAPPVITQTLPDECPIPNAQSRILNRRTTEDEYCRLYYNVHITYLPSKDASSGDGKGREETVPVDLSRILKYVSRRELSRFENAEARAEAEAVAVVARAEAEELAKRRLEKNARVAGVARGSRMLNGLGLDPEVRTRGRPRGRGRRGMPRGGWPGRGGLAAQANEMADDLVSEDVKNAKPLEAPDREDELLQQMTAETSEEEEDEQLAKPPSPDLRRSSLIVNSALPASPLAAYRSLPKPFNLRRGEPDVDDIDTKDDTQSMQSAAVQLQFEGDIRGRSGFESEESEQDRHRTKRRRTESTSHSRPPAGAPSKQMSTLAHNLSKNLVTEMPQSSSEESFEENDTISVQRPATAHSTNKQPAHRSRPTYQDDDPEDDEEQEDEEPETEEYVIEAILDHSYQDDTKYYLVKWQGYADSSDWVSAEDLAGAPEMVAEYEDMVRRKKEKGRMAIR</sequence>
<keyword evidence="3" id="KW-0539">Nucleus</keyword>
<feature type="compositionally biased region" description="Gly residues" evidence="4">
    <location>
        <begin position="170"/>
        <end position="179"/>
    </location>
</feature>
<evidence type="ECO:0000256" key="2">
    <source>
        <dbReference type="ARBA" id="ARBA00011353"/>
    </source>
</evidence>
<evidence type="ECO:0000256" key="4">
    <source>
        <dbReference type="SAM" id="MobiDB-lite"/>
    </source>
</evidence>
<dbReference type="Gene3D" id="2.40.50.40">
    <property type="match status" value="1"/>
</dbReference>
<gene>
    <name evidence="6" type="ORF">K458DRAFT_417838</name>
</gene>
<evidence type="ECO:0000313" key="6">
    <source>
        <dbReference type="EMBL" id="KAF2684998.1"/>
    </source>
</evidence>
<dbReference type="AlphaFoldDB" id="A0A6G1J3L4"/>
<dbReference type="InterPro" id="IPR000953">
    <property type="entry name" value="Chromo/chromo_shadow_dom"/>
</dbReference>
<name>A0A6G1J3L4_9PLEO</name>
<dbReference type="EMBL" id="MU005580">
    <property type="protein sequence ID" value="KAF2684998.1"/>
    <property type="molecule type" value="Genomic_DNA"/>
</dbReference>
<protein>
    <recommendedName>
        <fullName evidence="5">Chromo domain-containing protein</fullName>
    </recommendedName>
</protein>
<keyword evidence="7" id="KW-1185">Reference proteome</keyword>
<reference evidence="6" key="1">
    <citation type="journal article" date="2020" name="Stud. Mycol.">
        <title>101 Dothideomycetes genomes: a test case for predicting lifestyles and emergence of pathogens.</title>
        <authorList>
            <person name="Haridas S."/>
            <person name="Albert R."/>
            <person name="Binder M."/>
            <person name="Bloem J."/>
            <person name="Labutti K."/>
            <person name="Salamov A."/>
            <person name="Andreopoulos B."/>
            <person name="Baker S."/>
            <person name="Barry K."/>
            <person name="Bills G."/>
            <person name="Bluhm B."/>
            <person name="Cannon C."/>
            <person name="Castanera R."/>
            <person name="Culley D."/>
            <person name="Daum C."/>
            <person name="Ezra D."/>
            <person name="Gonzalez J."/>
            <person name="Henrissat B."/>
            <person name="Kuo A."/>
            <person name="Liang C."/>
            <person name="Lipzen A."/>
            <person name="Lutzoni F."/>
            <person name="Magnuson J."/>
            <person name="Mondo S."/>
            <person name="Nolan M."/>
            <person name="Ohm R."/>
            <person name="Pangilinan J."/>
            <person name="Park H.-J."/>
            <person name="Ramirez L."/>
            <person name="Alfaro M."/>
            <person name="Sun H."/>
            <person name="Tritt A."/>
            <person name="Yoshinaga Y."/>
            <person name="Zwiers L.-H."/>
            <person name="Turgeon B."/>
            <person name="Goodwin S."/>
            <person name="Spatafora J."/>
            <person name="Crous P."/>
            <person name="Grigoriev I."/>
        </authorList>
    </citation>
    <scope>NUCLEOTIDE SEQUENCE</scope>
    <source>
        <strain evidence="6">CBS 122367</strain>
    </source>
</reference>
<comment type="subunit">
    <text evidence="2">Component of the NuA4 histone acetyltransferase complex.</text>
</comment>
<dbReference type="OrthoDB" id="433924at2759"/>
<proteinExistence type="predicted"/>
<dbReference type="InterPro" id="IPR023780">
    <property type="entry name" value="Chromo_domain"/>
</dbReference>
<dbReference type="SUPFAM" id="SSF54160">
    <property type="entry name" value="Chromo domain-like"/>
    <property type="match status" value="1"/>
</dbReference>
<evidence type="ECO:0000256" key="3">
    <source>
        <dbReference type="ARBA" id="ARBA00023242"/>
    </source>
</evidence>
<dbReference type="PROSITE" id="PS50013">
    <property type="entry name" value="CHROMO_2"/>
    <property type="match status" value="1"/>
</dbReference>
<feature type="compositionally biased region" description="Polar residues" evidence="4">
    <location>
        <begin position="365"/>
        <end position="380"/>
    </location>
</feature>
<dbReference type="Pfam" id="PF00385">
    <property type="entry name" value="Chromo"/>
    <property type="match status" value="1"/>
</dbReference>
<evidence type="ECO:0000256" key="1">
    <source>
        <dbReference type="ARBA" id="ARBA00004123"/>
    </source>
</evidence>
<dbReference type="InterPro" id="IPR016197">
    <property type="entry name" value="Chromo-like_dom_sf"/>
</dbReference>
<organism evidence="6 7">
    <name type="scientific">Lentithecium fluviatile CBS 122367</name>
    <dbReference type="NCBI Taxonomy" id="1168545"/>
    <lineage>
        <taxon>Eukaryota</taxon>
        <taxon>Fungi</taxon>
        <taxon>Dikarya</taxon>
        <taxon>Ascomycota</taxon>
        <taxon>Pezizomycotina</taxon>
        <taxon>Dothideomycetes</taxon>
        <taxon>Pleosporomycetidae</taxon>
        <taxon>Pleosporales</taxon>
        <taxon>Massarineae</taxon>
        <taxon>Lentitheciaceae</taxon>
        <taxon>Lentithecium</taxon>
    </lineage>
</organism>
<dbReference type="GO" id="GO:0006338">
    <property type="term" value="P:chromatin remodeling"/>
    <property type="evidence" value="ECO:0007669"/>
    <property type="project" value="UniProtKB-ARBA"/>
</dbReference>
<feature type="domain" description="Chromo" evidence="5">
    <location>
        <begin position="410"/>
        <end position="468"/>
    </location>
</feature>
<comment type="subcellular location">
    <subcellularLocation>
        <location evidence="1">Nucleus</location>
    </subcellularLocation>
</comment>
<dbReference type="Proteomes" id="UP000799291">
    <property type="component" value="Unassembled WGS sequence"/>
</dbReference>
<dbReference type="InterPro" id="IPR051219">
    <property type="entry name" value="Heterochromatin_chromo-domain"/>
</dbReference>
<evidence type="ECO:0000259" key="5">
    <source>
        <dbReference type="PROSITE" id="PS50013"/>
    </source>
</evidence>
<feature type="region of interest" description="Disordered" evidence="4">
    <location>
        <begin position="260"/>
        <end position="410"/>
    </location>
</feature>
<feature type="compositionally biased region" description="Basic residues" evidence="4">
    <location>
        <begin position="158"/>
        <end position="169"/>
    </location>
</feature>
<feature type="region of interest" description="Disordered" evidence="4">
    <location>
        <begin position="216"/>
        <end position="238"/>
    </location>
</feature>
<feature type="region of interest" description="Disordered" evidence="4">
    <location>
        <begin position="148"/>
        <end position="180"/>
    </location>
</feature>
<dbReference type="GO" id="GO:0005634">
    <property type="term" value="C:nucleus"/>
    <property type="evidence" value="ECO:0007669"/>
    <property type="project" value="UniProtKB-SubCell"/>
</dbReference>
<evidence type="ECO:0000313" key="7">
    <source>
        <dbReference type="Proteomes" id="UP000799291"/>
    </source>
</evidence>